<name>A0A1S8TC15_9CLOT</name>
<dbReference type="OrthoDB" id="9801500at2"/>
<sequence>MKEIDCRGFAYLKIIREIKKYFNSIGEGEAIVLVSNELERSNVIRYATHKGYHVEQEDEEHRFIIKIEKRGCLELEEEENIFSILITSEKLGESDEELGIILMKEYFELLNECDQLPREILFLNSAVKLFYKDSKVLEEIKMLHKKGVSILLNDTSIKYYNLKEEISFGEIVSMYDMLIVMKKSRKLVKV</sequence>
<organism evidence="1 2">
    <name type="scientific">Clostridium puniceum</name>
    <dbReference type="NCBI Taxonomy" id="29367"/>
    <lineage>
        <taxon>Bacteria</taxon>
        <taxon>Bacillati</taxon>
        <taxon>Bacillota</taxon>
        <taxon>Clostridia</taxon>
        <taxon>Eubacteriales</taxon>
        <taxon>Clostridiaceae</taxon>
        <taxon>Clostridium</taxon>
    </lineage>
</organism>
<evidence type="ECO:0000313" key="2">
    <source>
        <dbReference type="Proteomes" id="UP000190890"/>
    </source>
</evidence>
<evidence type="ECO:0000313" key="1">
    <source>
        <dbReference type="EMBL" id="OOM75278.1"/>
    </source>
</evidence>
<proteinExistence type="predicted"/>
<gene>
    <name evidence="1" type="ORF">CLPUN_33350</name>
</gene>
<dbReference type="STRING" id="29367.CLPUN_33350"/>
<dbReference type="InterPro" id="IPR027396">
    <property type="entry name" value="DsrEFH-like"/>
</dbReference>
<keyword evidence="2" id="KW-1185">Reference proteome</keyword>
<comment type="caution">
    <text evidence="1">The sequence shown here is derived from an EMBL/GenBank/DDBJ whole genome shotgun (WGS) entry which is preliminary data.</text>
</comment>
<protein>
    <recommendedName>
        <fullName evidence="3">SirA-like protein</fullName>
    </recommendedName>
</protein>
<dbReference type="Proteomes" id="UP000190890">
    <property type="component" value="Unassembled WGS sequence"/>
</dbReference>
<dbReference type="AlphaFoldDB" id="A0A1S8TC15"/>
<accession>A0A1S8TC15</accession>
<dbReference type="RefSeq" id="WP_077848370.1">
    <property type="nucleotide sequence ID" value="NZ_LZZM01000187.1"/>
</dbReference>
<dbReference type="SUPFAM" id="SSF75169">
    <property type="entry name" value="DsrEFH-like"/>
    <property type="match status" value="1"/>
</dbReference>
<dbReference type="Gene3D" id="3.30.110.40">
    <property type="entry name" value="TusA-like domain"/>
    <property type="match status" value="1"/>
</dbReference>
<evidence type="ECO:0008006" key="3">
    <source>
        <dbReference type="Google" id="ProtNLM"/>
    </source>
</evidence>
<dbReference type="NCBIfam" id="TIGR03527">
    <property type="entry name" value="selenium_YedF"/>
    <property type="match status" value="1"/>
</dbReference>
<dbReference type="InterPro" id="IPR036868">
    <property type="entry name" value="TusA-like_sf"/>
</dbReference>
<reference evidence="1 2" key="1">
    <citation type="submission" date="2016-05" db="EMBL/GenBank/DDBJ databases">
        <title>Microbial solvent formation.</title>
        <authorList>
            <person name="Poehlein A."/>
            <person name="Montoya Solano J.D."/>
            <person name="Flitsch S."/>
            <person name="Krabben P."/>
            <person name="Duerre P."/>
            <person name="Daniel R."/>
        </authorList>
    </citation>
    <scope>NUCLEOTIDE SEQUENCE [LARGE SCALE GENOMIC DNA]</scope>
    <source>
        <strain evidence="1 2">DSM 2619</strain>
    </source>
</reference>
<dbReference type="InterPro" id="IPR019870">
    <property type="entry name" value="Se_metab_YedF"/>
</dbReference>
<dbReference type="SUPFAM" id="SSF64307">
    <property type="entry name" value="SirA-like"/>
    <property type="match status" value="1"/>
</dbReference>
<dbReference type="EMBL" id="LZZM01000187">
    <property type="protein sequence ID" value="OOM75278.1"/>
    <property type="molecule type" value="Genomic_DNA"/>
</dbReference>